<gene>
    <name evidence="4" type="ORF">ACFSR2_06495</name>
</gene>
<dbReference type="Proteomes" id="UP001597510">
    <property type="component" value="Unassembled WGS sequence"/>
</dbReference>
<dbReference type="EMBL" id="JBHULC010000006">
    <property type="protein sequence ID" value="MFD2520524.1"/>
    <property type="molecule type" value="Genomic_DNA"/>
</dbReference>
<name>A0ABW5J4M6_9BACT</name>
<keyword evidence="5" id="KW-1185">Reference proteome</keyword>
<evidence type="ECO:0000313" key="5">
    <source>
        <dbReference type="Proteomes" id="UP001597510"/>
    </source>
</evidence>
<evidence type="ECO:0000256" key="1">
    <source>
        <dbReference type="SAM" id="MobiDB-lite"/>
    </source>
</evidence>
<dbReference type="Pfam" id="PF21957">
    <property type="entry name" value="Zn_ribbon_16"/>
    <property type="match status" value="1"/>
</dbReference>
<dbReference type="NCBIfam" id="NF040506">
    <property type="entry name" value="PG0870_Nterm"/>
    <property type="match status" value="1"/>
</dbReference>
<sequence>MTSEFDGLDDFPKESNASNYVELPPQQPMYPHKYILQPYKGMKTRYTCPSCGQKKVFVRYIDTETGQQLADHVGRCNREINCGYHYSPKEYLQDNPASSPTPVRRKPLPQPPVSYISKDLFLASLKGHESNHLVTFLSHTLGESITNQLIEDYFIGSSKHWPGATVFWQIDTRMRVRTGKIMLYNPSIGKRIKEPFSHITWVHSVLHLPDYNLQQCFFGEHLLKQSNKPVAIVESEKTALVASAYEPAFIWLASGSLSNLTAEKCKVLKGRKVYLFPDVNATEKWQQKAHELAYITNFKVSDVLETIATDQDRQQGLDLADYLLRE</sequence>
<feature type="domain" description="DUF6371" evidence="2">
    <location>
        <begin position="131"/>
        <end position="278"/>
    </location>
</feature>
<dbReference type="InterPro" id="IPR045951">
    <property type="entry name" value="DUF6371"/>
</dbReference>
<evidence type="ECO:0000313" key="4">
    <source>
        <dbReference type="EMBL" id="MFD2520524.1"/>
    </source>
</evidence>
<dbReference type="Pfam" id="PF19898">
    <property type="entry name" value="DUF6371"/>
    <property type="match status" value="1"/>
</dbReference>
<dbReference type="RefSeq" id="WP_340239748.1">
    <property type="nucleotide sequence ID" value="NZ_JBBEWC010000014.1"/>
</dbReference>
<feature type="domain" description="Zinc beta-ribbon finger putative" evidence="3">
    <location>
        <begin position="32"/>
        <end position="96"/>
    </location>
</feature>
<protein>
    <submittedName>
        <fullName evidence="4">DUF6371 domain-containing protein</fullName>
    </submittedName>
</protein>
<accession>A0ABW5J4M6</accession>
<evidence type="ECO:0000259" key="2">
    <source>
        <dbReference type="Pfam" id="PF19898"/>
    </source>
</evidence>
<dbReference type="InterPro" id="IPR047731">
    <property type="entry name" value="Zinc_ribbon_put"/>
</dbReference>
<organism evidence="4 5">
    <name type="scientific">Emticicia soli</name>
    <dbReference type="NCBI Taxonomy" id="2027878"/>
    <lineage>
        <taxon>Bacteria</taxon>
        <taxon>Pseudomonadati</taxon>
        <taxon>Bacteroidota</taxon>
        <taxon>Cytophagia</taxon>
        <taxon>Cytophagales</taxon>
        <taxon>Leadbetterellaceae</taxon>
        <taxon>Emticicia</taxon>
    </lineage>
</organism>
<feature type="region of interest" description="Disordered" evidence="1">
    <location>
        <begin position="1"/>
        <end position="24"/>
    </location>
</feature>
<reference evidence="5" key="1">
    <citation type="journal article" date="2019" name="Int. J. Syst. Evol. Microbiol.">
        <title>The Global Catalogue of Microorganisms (GCM) 10K type strain sequencing project: providing services to taxonomists for standard genome sequencing and annotation.</title>
        <authorList>
            <consortium name="The Broad Institute Genomics Platform"/>
            <consortium name="The Broad Institute Genome Sequencing Center for Infectious Disease"/>
            <person name="Wu L."/>
            <person name="Ma J."/>
        </authorList>
    </citation>
    <scope>NUCLEOTIDE SEQUENCE [LARGE SCALE GENOMIC DNA]</scope>
    <source>
        <strain evidence="5">KCTC 52344</strain>
    </source>
</reference>
<comment type="caution">
    <text evidence="4">The sequence shown here is derived from an EMBL/GenBank/DDBJ whole genome shotgun (WGS) entry which is preliminary data.</text>
</comment>
<evidence type="ECO:0000259" key="3">
    <source>
        <dbReference type="Pfam" id="PF21957"/>
    </source>
</evidence>
<proteinExistence type="predicted"/>